<comment type="caution">
    <text evidence="1">The sequence shown here is derived from an EMBL/GenBank/DDBJ whole genome shotgun (WGS) entry which is preliminary data.</text>
</comment>
<dbReference type="GeneID" id="59328982"/>
<proteinExistence type="predicted"/>
<gene>
    <name evidence="1" type="ORF">HO133_000563</name>
</gene>
<dbReference type="EMBL" id="JACCJB010000010">
    <property type="protein sequence ID" value="KAF6223720.1"/>
    <property type="molecule type" value="Genomic_DNA"/>
</dbReference>
<name>A0A8H6CI16_9LECA</name>
<protein>
    <submittedName>
        <fullName evidence="1">Uncharacterized protein</fullName>
    </submittedName>
</protein>
<organism evidence="1 2">
    <name type="scientific">Letharia lupina</name>
    <dbReference type="NCBI Taxonomy" id="560253"/>
    <lineage>
        <taxon>Eukaryota</taxon>
        <taxon>Fungi</taxon>
        <taxon>Dikarya</taxon>
        <taxon>Ascomycota</taxon>
        <taxon>Pezizomycotina</taxon>
        <taxon>Lecanoromycetes</taxon>
        <taxon>OSLEUM clade</taxon>
        <taxon>Lecanoromycetidae</taxon>
        <taxon>Lecanorales</taxon>
        <taxon>Lecanorineae</taxon>
        <taxon>Parmeliaceae</taxon>
        <taxon>Letharia</taxon>
    </lineage>
</organism>
<evidence type="ECO:0000313" key="2">
    <source>
        <dbReference type="Proteomes" id="UP000593566"/>
    </source>
</evidence>
<dbReference type="RefSeq" id="XP_037152937.1">
    <property type="nucleotide sequence ID" value="XM_037291502.1"/>
</dbReference>
<dbReference type="AlphaFoldDB" id="A0A8H6CI16"/>
<reference evidence="1 2" key="1">
    <citation type="journal article" date="2020" name="Genomics">
        <title>Complete, high-quality genomes from long-read metagenomic sequencing of two wolf lichen thalli reveals enigmatic genome architecture.</title>
        <authorList>
            <person name="McKenzie S.K."/>
            <person name="Walston R.F."/>
            <person name="Allen J.L."/>
        </authorList>
    </citation>
    <scope>NUCLEOTIDE SEQUENCE [LARGE SCALE GENOMIC DNA]</scope>
    <source>
        <strain evidence="1">WasteWater1</strain>
    </source>
</reference>
<evidence type="ECO:0000313" key="1">
    <source>
        <dbReference type="EMBL" id="KAF6223720.1"/>
    </source>
</evidence>
<dbReference type="Proteomes" id="UP000593566">
    <property type="component" value="Unassembled WGS sequence"/>
</dbReference>
<sequence>MGNCMSTEKTPHRAQVTNISGPQDLMMHVPRPRVDCDGRAIRIEDHELDRQTLEAALTTMADYIDRQGQNITIITVGGAVNTLLLQNRLSTHDVDFFGTNLNNDQRILLDDAARYTERQSQTPLGGEWFNNQTMLWLPPNVHRKVTQEALEQNEGVFERRGLKVVAAPWNYALCGKMNRLVRPDQARPYDITDAASYLHYHILKHGGPISAARIKRWCQGYQKDTSNDVIRAVNKEYRRLYRRNGITG</sequence>
<keyword evidence="2" id="KW-1185">Reference proteome</keyword>
<accession>A0A8H6CI16</accession>